<dbReference type="Proteomes" id="UP001497382">
    <property type="component" value="Unassembled WGS sequence"/>
</dbReference>
<dbReference type="EMBL" id="CAXIEN010000041">
    <property type="protein sequence ID" value="CAL1269473.1"/>
    <property type="molecule type" value="Genomic_DNA"/>
</dbReference>
<keyword evidence="5" id="KW-0732">Signal</keyword>
<comment type="subcellular location">
    <subcellularLocation>
        <location evidence="1">Secreted</location>
    </subcellularLocation>
</comment>
<feature type="chain" id="PRO_5043852979" description="Lipase domain-containing protein" evidence="5">
    <location>
        <begin position="24"/>
        <end position="346"/>
    </location>
</feature>
<protein>
    <recommendedName>
        <fullName evidence="6">Lipase domain-containing protein</fullName>
    </recommendedName>
</protein>
<dbReference type="PRINTS" id="PR00821">
    <property type="entry name" value="TAGLIPASE"/>
</dbReference>
<evidence type="ECO:0000256" key="5">
    <source>
        <dbReference type="SAM" id="SignalP"/>
    </source>
</evidence>
<comment type="similarity">
    <text evidence="2 4">Belongs to the AB hydrolase superfamily. Lipase family.</text>
</comment>
<dbReference type="GO" id="GO:0005615">
    <property type="term" value="C:extracellular space"/>
    <property type="evidence" value="ECO:0007669"/>
    <property type="project" value="TreeGrafter"/>
</dbReference>
<name>A0AAV1ZD96_9ARAC</name>
<accession>A0AAV1ZD96</accession>
<dbReference type="Pfam" id="PF00151">
    <property type="entry name" value="Lipase"/>
    <property type="match status" value="1"/>
</dbReference>
<proteinExistence type="inferred from homology"/>
<dbReference type="AlphaFoldDB" id="A0AAV1ZD96"/>
<dbReference type="PANTHER" id="PTHR11610:SF173">
    <property type="entry name" value="LIPASE DOMAIN-CONTAINING PROTEIN-RELATED"/>
    <property type="match status" value="1"/>
</dbReference>
<dbReference type="PANTHER" id="PTHR11610">
    <property type="entry name" value="LIPASE"/>
    <property type="match status" value="1"/>
</dbReference>
<keyword evidence="8" id="KW-1185">Reference proteome</keyword>
<evidence type="ECO:0000256" key="3">
    <source>
        <dbReference type="ARBA" id="ARBA00022525"/>
    </source>
</evidence>
<dbReference type="Gene3D" id="3.40.50.1820">
    <property type="entry name" value="alpha/beta hydrolase"/>
    <property type="match status" value="1"/>
</dbReference>
<evidence type="ECO:0000256" key="4">
    <source>
        <dbReference type="RuleBase" id="RU004262"/>
    </source>
</evidence>
<comment type="caution">
    <text evidence="7">The sequence shown here is derived from an EMBL/GenBank/DDBJ whole genome shotgun (WGS) entry which is preliminary data.</text>
</comment>
<evidence type="ECO:0000256" key="2">
    <source>
        <dbReference type="ARBA" id="ARBA00010701"/>
    </source>
</evidence>
<evidence type="ECO:0000259" key="6">
    <source>
        <dbReference type="Pfam" id="PF00151"/>
    </source>
</evidence>
<feature type="domain" description="Lipase" evidence="6">
    <location>
        <begin position="47"/>
        <end position="345"/>
    </location>
</feature>
<evidence type="ECO:0000313" key="7">
    <source>
        <dbReference type="EMBL" id="CAL1269473.1"/>
    </source>
</evidence>
<sequence length="346" mass="38557">MWKNIVYIFFLFAWLSVLTKTSGKSMLMESDSDSSSSSSSEELIIPEDKNSSVQYFLYTPENPKIACYIEPKSSFFDNCAFNSSLETKFIIHGYEIKLTPGNLFLQMKDTLLEYDKYNVIVVNWTQYNQQKYEPDVVNAYIVGVVVSDMINFLISHAGVSAKSIHLIGHSLGAQIAGTAGKHVTNLGRITGLDPAGPGYSKDVVFDRLSSTDAELVDAIHTSIASHGFGTTYPMARMNFYPDGGKEHPKCQIGKNYTDGDGVVHTIQTYDDQAGCNHDASIRFFISSILDCKYLSTLCNDYKSYENGDCKSESQTVNRMGFHCEPIPGLQDHSKFYLDTSGDYPFC</sequence>
<dbReference type="SUPFAM" id="SSF53474">
    <property type="entry name" value="alpha/beta-Hydrolases"/>
    <property type="match status" value="1"/>
</dbReference>
<feature type="signal peptide" evidence="5">
    <location>
        <begin position="1"/>
        <end position="23"/>
    </location>
</feature>
<dbReference type="GO" id="GO:0016042">
    <property type="term" value="P:lipid catabolic process"/>
    <property type="evidence" value="ECO:0007669"/>
    <property type="project" value="TreeGrafter"/>
</dbReference>
<evidence type="ECO:0000256" key="1">
    <source>
        <dbReference type="ARBA" id="ARBA00004613"/>
    </source>
</evidence>
<dbReference type="GO" id="GO:0016298">
    <property type="term" value="F:lipase activity"/>
    <property type="evidence" value="ECO:0007669"/>
    <property type="project" value="InterPro"/>
</dbReference>
<reference evidence="7 8" key="1">
    <citation type="submission" date="2024-04" db="EMBL/GenBank/DDBJ databases">
        <authorList>
            <person name="Rising A."/>
            <person name="Reimegard J."/>
            <person name="Sonavane S."/>
            <person name="Akerstrom W."/>
            <person name="Nylinder S."/>
            <person name="Hedman E."/>
            <person name="Kallberg Y."/>
        </authorList>
    </citation>
    <scope>NUCLEOTIDE SEQUENCE [LARGE SCALE GENOMIC DNA]</scope>
</reference>
<keyword evidence="3" id="KW-0964">Secreted</keyword>
<evidence type="ECO:0000313" key="8">
    <source>
        <dbReference type="Proteomes" id="UP001497382"/>
    </source>
</evidence>
<organism evidence="7 8">
    <name type="scientific">Larinioides sclopetarius</name>
    <dbReference type="NCBI Taxonomy" id="280406"/>
    <lineage>
        <taxon>Eukaryota</taxon>
        <taxon>Metazoa</taxon>
        <taxon>Ecdysozoa</taxon>
        <taxon>Arthropoda</taxon>
        <taxon>Chelicerata</taxon>
        <taxon>Arachnida</taxon>
        <taxon>Araneae</taxon>
        <taxon>Araneomorphae</taxon>
        <taxon>Entelegynae</taxon>
        <taxon>Araneoidea</taxon>
        <taxon>Araneidae</taxon>
        <taxon>Larinioides</taxon>
    </lineage>
</organism>
<dbReference type="InterPro" id="IPR013818">
    <property type="entry name" value="Lipase"/>
</dbReference>
<gene>
    <name evidence="7" type="ORF">LARSCL_LOCUS4750</name>
</gene>
<dbReference type="InterPro" id="IPR029058">
    <property type="entry name" value="AB_hydrolase_fold"/>
</dbReference>
<dbReference type="InterPro" id="IPR000734">
    <property type="entry name" value="TAG_lipase"/>
</dbReference>